<keyword evidence="2" id="KW-1185">Reference proteome</keyword>
<evidence type="ECO:0000313" key="1">
    <source>
        <dbReference type="EMBL" id="KAK9007906.1"/>
    </source>
</evidence>
<comment type="caution">
    <text evidence="1">The sequence shown here is derived from an EMBL/GenBank/DDBJ whole genome shotgun (WGS) entry which is preliminary data.</text>
</comment>
<name>A0ABR2R4N8_9ROSI</name>
<organism evidence="1 2">
    <name type="scientific">Hibiscus sabdariffa</name>
    <name type="common">roselle</name>
    <dbReference type="NCBI Taxonomy" id="183260"/>
    <lineage>
        <taxon>Eukaryota</taxon>
        <taxon>Viridiplantae</taxon>
        <taxon>Streptophyta</taxon>
        <taxon>Embryophyta</taxon>
        <taxon>Tracheophyta</taxon>
        <taxon>Spermatophyta</taxon>
        <taxon>Magnoliopsida</taxon>
        <taxon>eudicotyledons</taxon>
        <taxon>Gunneridae</taxon>
        <taxon>Pentapetalae</taxon>
        <taxon>rosids</taxon>
        <taxon>malvids</taxon>
        <taxon>Malvales</taxon>
        <taxon>Malvaceae</taxon>
        <taxon>Malvoideae</taxon>
        <taxon>Hibiscus</taxon>
    </lineage>
</organism>
<accession>A0ABR2R4N8</accession>
<dbReference type="EMBL" id="JBBPBN010000026">
    <property type="protein sequence ID" value="KAK9007906.1"/>
    <property type="molecule type" value="Genomic_DNA"/>
</dbReference>
<reference evidence="1 2" key="1">
    <citation type="journal article" date="2024" name="G3 (Bethesda)">
        <title>Genome assembly of Hibiscus sabdariffa L. provides insights into metabolisms of medicinal natural products.</title>
        <authorList>
            <person name="Kim T."/>
        </authorList>
    </citation>
    <scope>NUCLEOTIDE SEQUENCE [LARGE SCALE GENOMIC DNA]</scope>
    <source>
        <strain evidence="1">TK-2024</strain>
        <tissue evidence="1">Old leaves</tissue>
    </source>
</reference>
<proteinExistence type="predicted"/>
<protein>
    <submittedName>
        <fullName evidence="1">Uncharacterized protein</fullName>
    </submittedName>
</protein>
<gene>
    <name evidence="1" type="ORF">V6N11_074820</name>
</gene>
<sequence>MLSGLAERACKTMSHELSSRASPSISIGSIKPHAWAWHVGETFEGELMRNVLIELVRYTETATRKDGTVSRIGIKLQTIDPILEKEVWAIEQKEKMDVLLVCKIDQQITMSL</sequence>
<dbReference type="Proteomes" id="UP001396334">
    <property type="component" value="Unassembled WGS sequence"/>
</dbReference>
<evidence type="ECO:0000313" key="2">
    <source>
        <dbReference type="Proteomes" id="UP001396334"/>
    </source>
</evidence>